<keyword evidence="1" id="KW-0812">Transmembrane</keyword>
<evidence type="ECO:0000313" key="3">
    <source>
        <dbReference type="Proteomes" id="UP001432787"/>
    </source>
</evidence>
<keyword evidence="1" id="KW-0472">Membrane</keyword>
<proteinExistence type="predicted"/>
<evidence type="ECO:0000313" key="2">
    <source>
        <dbReference type="EMBL" id="WZP35728.1"/>
    </source>
</evidence>
<reference evidence="2" key="1">
    <citation type="submission" date="2024-04" db="EMBL/GenBank/DDBJ databases">
        <authorList>
            <person name="Soro O."/>
            <person name="Kigen C."/>
            <person name="Nyerere A."/>
            <person name="Musila L."/>
        </authorList>
    </citation>
    <scope>NUCLEOTIDE SEQUENCE</scope>
</reference>
<organism evidence="2 3">
    <name type="scientific">Enterococcus phage vB_Efs6_KEN16</name>
    <dbReference type="NCBI Taxonomy" id="3138325"/>
    <lineage>
        <taxon>Viruses</taxon>
        <taxon>Duplodnaviria</taxon>
        <taxon>Heunggongvirae</taxon>
        <taxon>Uroviricota</taxon>
        <taxon>Caudoviricetes</taxon>
        <taxon>Herelleviridae</taxon>
        <taxon>Brockvirinae</taxon>
        <taxon>Kochikohdavirus</taxon>
    </lineage>
</organism>
<dbReference type="EMBL" id="PP582187">
    <property type="protein sequence ID" value="WZP35728.1"/>
    <property type="molecule type" value="Genomic_DNA"/>
</dbReference>
<feature type="transmembrane region" description="Helical" evidence="1">
    <location>
        <begin position="6"/>
        <end position="27"/>
    </location>
</feature>
<keyword evidence="1" id="KW-1133">Transmembrane helix</keyword>
<accession>A0AAX4PSC2</accession>
<dbReference type="Proteomes" id="UP001432787">
    <property type="component" value="Segment"/>
</dbReference>
<name>A0AAX4PSC2_9CAUD</name>
<evidence type="ECO:0000256" key="1">
    <source>
        <dbReference type="SAM" id="Phobius"/>
    </source>
</evidence>
<sequence length="31" mass="3414">MVLPFIPFSILSMLYGSLLTTLVSISLKCIL</sequence>
<protein>
    <submittedName>
        <fullName evidence="2">Uncharacterized protein</fullName>
    </submittedName>
</protein>